<evidence type="ECO:0000256" key="1">
    <source>
        <dbReference type="ARBA" id="ARBA00006484"/>
    </source>
</evidence>
<dbReference type="OrthoDB" id="9803333at2"/>
<comment type="similarity">
    <text evidence="1">Belongs to the short-chain dehydrogenases/reductases (SDR) family.</text>
</comment>
<dbReference type="InterPro" id="IPR002347">
    <property type="entry name" value="SDR_fam"/>
</dbReference>
<dbReference type="PROSITE" id="PS00061">
    <property type="entry name" value="ADH_SHORT"/>
    <property type="match status" value="1"/>
</dbReference>
<dbReference type="PANTHER" id="PTHR48107:SF7">
    <property type="entry name" value="RE15974P"/>
    <property type="match status" value="1"/>
</dbReference>
<evidence type="ECO:0000313" key="5">
    <source>
        <dbReference type="Proteomes" id="UP000334380"/>
    </source>
</evidence>
<evidence type="ECO:0000259" key="3">
    <source>
        <dbReference type="SMART" id="SM00822"/>
    </source>
</evidence>
<reference evidence="4 5" key="1">
    <citation type="submission" date="2019-08" db="EMBL/GenBank/DDBJ databases">
        <authorList>
            <person name="Peeters C."/>
        </authorList>
    </citation>
    <scope>NUCLEOTIDE SEQUENCE [LARGE SCALE GENOMIC DNA]</scope>
    <source>
        <strain evidence="4 5">LMG 31013</strain>
    </source>
</reference>
<dbReference type="Pfam" id="PF13561">
    <property type="entry name" value="adh_short_C2"/>
    <property type="match status" value="1"/>
</dbReference>
<dbReference type="Proteomes" id="UP000334380">
    <property type="component" value="Unassembled WGS sequence"/>
</dbReference>
<dbReference type="InterPro" id="IPR020904">
    <property type="entry name" value="Sc_DH/Rdtase_CS"/>
</dbReference>
<dbReference type="SUPFAM" id="SSF51735">
    <property type="entry name" value="NAD(P)-binding Rossmann-fold domains"/>
    <property type="match status" value="1"/>
</dbReference>
<dbReference type="InterPro" id="IPR057326">
    <property type="entry name" value="KR_dom"/>
</dbReference>
<evidence type="ECO:0000313" key="4">
    <source>
        <dbReference type="EMBL" id="VVD82452.1"/>
    </source>
</evidence>
<keyword evidence="2" id="KW-0560">Oxidoreductase</keyword>
<gene>
    <name evidence="4" type="ORF">PTE31013_01181</name>
</gene>
<dbReference type="NCBIfam" id="NF005559">
    <property type="entry name" value="PRK07231.1"/>
    <property type="match status" value="1"/>
</dbReference>
<dbReference type="PRINTS" id="PR00081">
    <property type="entry name" value="GDHRDH"/>
</dbReference>
<keyword evidence="5" id="KW-1185">Reference proteome</keyword>
<dbReference type="InterPro" id="IPR036291">
    <property type="entry name" value="NAD(P)-bd_dom_sf"/>
</dbReference>
<proteinExistence type="inferred from homology"/>
<feature type="domain" description="Ketoreductase" evidence="3">
    <location>
        <begin position="12"/>
        <end position="192"/>
    </location>
</feature>
<dbReference type="SMART" id="SM00822">
    <property type="entry name" value="PKS_KR"/>
    <property type="match status" value="1"/>
</dbReference>
<dbReference type="CDD" id="cd05362">
    <property type="entry name" value="THN_reductase-like_SDR_c"/>
    <property type="match status" value="1"/>
</dbReference>
<dbReference type="Gene3D" id="3.40.50.720">
    <property type="entry name" value="NAD(P)-binding Rossmann-like Domain"/>
    <property type="match status" value="1"/>
</dbReference>
<dbReference type="PRINTS" id="PR00080">
    <property type="entry name" value="SDRFAMILY"/>
</dbReference>
<dbReference type="PANTHER" id="PTHR48107">
    <property type="entry name" value="NADPH-DEPENDENT ALDEHYDE REDUCTASE-LIKE PROTEIN, CHLOROPLASTIC-RELATED"/>
    <property type="match status" value="1"/>
</dbReference>
<organism evidence="4 5">
    <name type="scientific">Pandoraea terrigena</name>
    <dbReference type="NCBI Taxonomy" id="2508292"/>
    <lineage>
        <taxon>Bacteria</taxon>
        <taxon>Pseudomonadati</taxon>
        <taxon>Pseudomonadota</taxon>
        <taxon>Betaproteobacteria</taxon>
        <taxon>Burkholderiales</taxon>
        <taxon>Burkholderiaceae</taxon>
        <taxon>Pandoraea</taxon>
    </lineage>
</organism>
<dbReference type="EMBL" id="CABPRU010000002">
    <property type="protein sequence ID" value="VVD82452.1"/>
    <property type="molecule type" value="Genomic_DNA"/>
</dbReference>
<sequence length="253" mass="26119">MSTQANNAQAAKVAIVTGASRGIGASIAQRLAADGIAVVVNYAGREADAMAVVESIQASGGRAAAVRADVTVPAQVAAMFDTAVTLFGGVDILVNNAGIMQPGLVSLVDTDDTLFDRLVSINLKGTFNTLRAACRKLRAGGRIVNFSSSMNGLSQPGYSVYAATKAAVETMTNILAKELRGRNITVNAVAPGPTATALFLKDKTPEQIEHIAKAAPMGRLGKPEDISEVVAFLVSHAASWIDGQTLRVNGGII</sequence>
<dbReference type="FunFam" id="3.40.50.720:FF:000084">
    <property type="entry name" value="Short-chain dehydrogenase reductase"/>
    <property type="match status" value="1"/>
</dbReference>
<name>A0A5E4T5I6_9BURK</name>
<evidence type="ECO:0000256" key="2">
    <source>
        <dbReference type="ARBA" id="ARBA00023002"/>
    </source>
</evidence>
<dbReference type="RefSeq" id="WP_150611885.1">
    <property type="nucleotide sequence ID" value="NZ_CABPRU010000002.1"/>
</dbReference>
<protein>
    <submittedName>
        <fullName evidence="4">3-ketoacyl-ACP reductase</fullName>
    </submittedName>
</protein>
<dbReference type="GO" id="GO:0016614">
    <property type="term" value="F:oxidoreductase activity, acting on CH-OH group of donors"/>
    <property type="evidence" value="ECO:0007669"/>
    <property type="project" value="UniProtKB-ARBA"/>
</dbReference>
<accession>A0A5E4T5I6</accession>
<dbReference type="AlphaFoldDB" id="A0A5E4T5I6"/>